<keyword evidence="2" id="KW-1185">Reference proteome</keyword>
<dbReference type="Ensembl" id="ENSORLT00000031697.1">
    <property type="protein sequence ID" value="ENSORLP00000032318.1"/>
    <property type="gene ID" value="ENSORLG00000022532.1"/>
</dbReference>
<name>A0A3B3HKR7_ORYLA</name>
<evidence type="ECO:0000313" key="1">
    <source>
        <dbReference type="Ensembl" id="ENSORLP00000032318.1"/>
    </source>
</evidence>
<reference evidence="1" key="2">
    <citation type="submission" date="2025-08" db="UniProtKB">
        <authorList>
            <consortium name="Ensembl"/>
        </authorList>
    </citation>
    <scope>IDENTIFICATION</scope>
    <source>
        <strain evidence="1">Hd-rR</strain>
    </source>
</reference>
<reference evidence="1" key="3">
    <citation type="submission" date="2025-09" db="UniProtKB">
        <authorList>
            <consortium name="Ensembl"/>
        </authorList>
    </citation>
    <scope>IDENTIFICATION</scope>
    <source>
        <strain evidence="1">Hd-rR</strain>
    </source>
</reference>
<dbReference type="AlphaFoldDB" id="A0A3B3HKR7"/>
<proteinExistence type="predicted"/>
<accession>A0A3B3HKR7</accession>
<sequence length="62" mass="7466">MFFNYDYAVFLPKFKEKLEICHKLWVGLLEQRNPTHPFPSPLLRVLSPTSLQPLTPQQKYYR</sequence>
<organism evidence="1 2">
    <name type="scientific">Oryzias latipes</name>
    <name type="common">Japanese rice fish</name>
    <name type="synonym">Japanese killifish</name>
    <dbReference type="NCBI Taxonomy" id="8090"/>
    <lineage>
        <taxon>Eukaryota</taxon>
        <taxon>Metazoa</taxon>
        <taxon>Chordata</taxon>
        <taxon>Craniata</taxon>
        <taxon>Vertebrata</taxon>
        <taxon>Euteleostomi</taxon>
        <taxon>Actinopterygii</taxon>
        <taxon>Neopterygii</taxon>
        <taxon>Teleostei</taxon>
        <taxon>Neoteleostei</taxon>
        <taxon>Acanthomorphata</taxon>
        <taxon>Ovalentaria</taxon>
        <taxon>Atherinomorphae</taxon>
        <taxon>Beloniformes</taxon>
        <taxon>Adrianichthyidae</taxon>
        <taxon>Oryziinae</taxon>
        <taxon>Oryzias</taxon>
    </lineage>
</organism>
<dbReference type="InParanoid" id="A0A3B3HKR7"/>
<dbReference type="Proteomes" id="UP000001038">
    <property type="component" value="Chromosome 20"/>
</dbReference>
<evidence type="ECO:0000313" key="2">
    <source>
        <dbReference type="Proteomes" id="UP000001038"/>
    </source>
</evidence>
<dbReference type="Bgee" id="ENSORLG00000022532">
    <property type="expression patterns" value="Expressed in multicellular organism and 1 other cell type or tissue"/>
</dbReference>
<reference evidence="1 2" key="1">
    <citation type="journal article" date="2007" name="Nature">
        <title>The medaka draft genome and insights into vertebrate genome evolution.</title>
        <authorList>
            <person name="Kasahara M."/>
            <person name="Naruse K."/>
            <person name="Sasaki S."/>
            <person name="Nakatani Y."/>
            <person name="Qu W."/>
            <person name="Ahsan B."/>
            <person name="Yamada T."/>
            <person name="Nagayasu Y."/>
            <person name="Doi K."/>
            <person name="Kasai Y."/>
            <person name="Jindo T."/>
            <person name="Kobayashi D."/>
            <person name="Shimada A."/>
            <person name="Toyoda A."/>
            <person name="Kuroki Y."/>
            <person name="Fujiyama A."/>
            <person name="Sasaki T."/>
            <person name="Shimizu A."/>
            <person name="Asakawa S."/>
            <person name="Shimizu N."/>
            <person name="Hashimoto S."/>
            <person name="Yang J."/>
            <person name="Lee Y."/>
            <person name="Matsushima K."/>
            <person name="Sugano S."/>
            <person name="Sakaizumi M."/>
            <person name="Narita T."/>
            <person name="Ohishi K."/>
            <person name="Haga S."/>
            <person name="Ohta F."/>
            <person name="Nomoto H."/>
            <person name="Nogata K."/>
            <person name="Morishita T."/>
            <person name="Endo T."/>
            <person name="Shin-I T."/>
            <person name="Takeda H."/>
            <person name="Morishita S."/>
            <person name="Kohara Y."/>
        </authorList>
    </citation>
    <scope>NUCLEOTIDE SEQUENCE [LARGE SCALE GENOMIC DNA]</scope>
    <source>
        <strain evidence="1 2">Hd-rR</strain>
    </source>
</reference>
<protein>
    <submittedName>
        <fullName evidence="1">Uncharacterized protein</fullName>
    </submittedName>
</protein>